<reference evidence="3" key="1">
    <citation type="submission" date="2023-07" db="EMBL/GenBank/DDBJ databases">
        <title>A chromosome-level genome assembly of Lolium multiflorum.</title>
        <authorList>
            <person name="Chen Y."/>
            <person name="Copetti D."/>
            <person name="Kolliker R."/>
            <person name="Studer B."/>
        </authorList>
    </citation>
    <scope>NUCLEOTIDE SEQUENCE</scope>
    <source>
        <strain evidence="3">02402/16</strain>
        <tissue evidence="3">Leaf</tissue>
    </source>
</reference>
<evidence type="ECO:0000259" key="2">
    <source>
        <dbReference type="Pfam" id="PF23635"/>
    </source>
</evidence>
<dbReference type="InterPro" id="IPR001810">
    <property type="entry name" value="F-box_dom"/>
</dbReference>
<dbReference type="Proteomes" id="UP001231189">
    <property type="component" value="Unassembled WGS sequence"/>
</dbReference>
<protein>
    <recommendedName>
        <fullName evidence="5">F-box domain-containing protein</fullName>
    </recommendedName>
</protein>
<proteinExistence type="predicted"/>
<keyword evidence="4" id="KW-1185">Reference proteome</keyword>
<accession>A0AAD8R7D1</accession>
<evidence type="ECO:0000313" key="4">
    <source>
        <dbReference type="Proteomes" id="UP001231189"/>
    </source>
</evidence>
<dbReference type="AlphaFoldDB" id="A0AAD8R7D1"/>
<evidence type="ECO:0008006" key="5">
    <source>
        <dbReference type="Google" id="ProtNLM"/>
    </source>
</evidence>
<dbReference type="EMBL" id="JAUUTY010000006">
    <property type="protein sequence ID" value="KAK1614739.1"/>
    <property type="molecule type" value="Genomic_DNA"/>
</dbReference>
<dbReference type="PANTHER" id="PTHR32133">
    <property type="entry name" value="OS07G0120400 PROTEIN"/>
    <property type="match status" value="1"/>
</dbReference>
<feature type="domain" description="F-box protein AT5G49610-like beta-propeller" evidence="2">
    <location>
        <begin position="113"/>
        <end position="311"/>
    </location>
</feature>
<evidence type="ECO:0000313" key="3">
    <source>
        <dbReference type="EMBL" id="KAK1614739.1"/>
    </source>
</evidence>
<feature type="domain" description="F-box" evidence="1">
    <location>
        <begin position="20"/>
        <end position="58"/>
    </location>
</feature>
<organism evidence="3 4">
    <name type="scientific">Lolium multiflorum</name>
    <name type="common">Italian ryegrass</name>
    <name type="synonym">Lolium perenne subsp. multiflorum</name>
    <dbReference type="NCBI Taxonomy" id="4521"/>
    <lineage>
        <taxon>Eukaryota</taxon>
        <taxon>Viridiplantae</taxon>
        <taxon>Streptophyta</taxon>
        <taxon>Embryophyta</taxon>
        <taxon>Tracheophyta</taxon>
        <taxon>Spermatophyta</taxon>
        <taxon>Magnoliopsida</taxon>
        <taxon>Liliopsida</taxon>
        <taxon>Poales</taxon>
        <taxon>Poaceae</taxon>
        <taxon>BOP clade</taxon>
        <taxon>Pooideae</taxon>
        <taxon>Poodae</taxon>
        <taxon>Poeae</taxon>
        <taxon>Poeae Chloroplast Group 2 (Poeae type)</taxon>
        <taxon>Loliodinae</taxon>
        <taxon>Loliinae</taxon>
        <taxon>Lolium</taxon>
    </lineage>
</organism>
<dbReference type="SUPFAM" id="SSF81383">
    <property type="entry name" value="F-box domain"/>
    <property type="match status" value="1"/>
</dbReference>
<dbReference type="PANTHER" id="PTHR32133:SF389">
    <property type="entry name" value="F-BOX DOMAIN-CONTAINING PROTEIN"/>
    <property type="match status" value="1"/>
</dbReference>
<dbReference type="Pfam" id="PF23635">
    <property type="entry name" value="Beta-prop_AT5G49610-like"/>
    <property type="match status" value="1"/>
</dbReference>
<sequence>MTFCRRRHPNSSPAAPLEDDDLLAEILLRLPPQPSSLPRASLTCRRWRLLVRDPRFLRRFRAHHRSRGTAPVLGFFTDEGIGISFHPTLDPPNRVPPEPFRLQITGSLLNCRIVCCRDGLALLVNVHPGKVLVWDPVTGDRRSLLLPQVFRNMDKFYSGMVLRSAAAVGDVDPFQFQVVLVRCIKGPHARAIACVYSSDTRAWGDLVQISTPLLRTLSVARSGALVGRSLYWSLYGNSSNAILEFDLDRQNLAVIPLHMEGWIMSAEGGGLGLVSVSGQRAQLWKRETDSDSVATWCLTKTIHLNNLLPTISWDRLVIDFMDESNTLIMGTLDGIGIFTVHTESMQCKQLPVEFKILPRVFKPFASVYTAEIGVGAEHAGAELLHN</sequence>
<dbReference type="Pfam" id="PF00646">
    <property type="entry name" value="F-box"/>
    <property type="match status" value="1"/>
</dbReference>
<comment type="caution">
    <text evidence="3">The sequence shown here is derived from an EMBL/GenBank/DDBJ whole genome shotgun (WGS) entry which is preliminary data.</text>
</comment>
<gene>
    <name evidence="3" type="ORF">QYE76_020256</name>
</gene>
<dbReference type="InterPro" id="IPR056594">
    <property type="entry name" value="AT5G49610-like_b-prop"/>
</dbReference>
<evidence type="ECO:0000259" key="1">
    <source>
        <dbReference type="Pfam" id="PF00646"/>
    </source>
</evidence>
<name>A0AAD8R7D1_LOLMU</name>
<dbReference type="InterPro" id="IPR036047">
    <property type="entry name" value="F-box-like_dom_sf"/>
</dbReference>
<dbReference type="Gene3D" id="1.20.1280.50">
    <property type="match status" value="1"/>
</dbReference>